<dbReference type="Pfam" id="PF01805">
    <property type="entry name" value="Surp"/>
    <property type="match status" value="2"/>
</dbReference>
<feature type="domain" description="SURP motif" evidence="3">
    <location>
        <begin position="21"/>
        <end position="63"/>
    </location>
</feature>
<protein>
    <submittedName>
        <fullName evidence="4">Ubiquitin-like domain superfamily</fullName>
    </submittedName>
</protein>
<dbReference type="PROSITE" id="PS50128">
    <property type="entry name" value="SURP"/>
    <property type="match status" value="2"/>
</dbReference>
<dbReference type="GO" id="GO:0071004">
    <property type="term" value="C:U2-type prespliceosome"/>
    <property type="evidence" value="ECO:0007669"/>
    <property type="project" value="TreeGrafter"/>
</dbReference>
<dbReference type="AlphaFoldDB" id="A0A8T1ZJV7"/>
<evidence type="ECO:0000259" key="2">
    <source>
        <dbReference type="PROSITE" id="PS50053"/>
    </source>
</evidence>
<evidence type="ECO:0000313" key="4">
    <source>
        <dbReference type="EMBL" id="KAG7558998.1"/>
    </source>
</evidence>
<accession>A0A8T1ZJV7</accession>
<evidence type="ECO:0000259" key="3">
    <source>
        <dbReference type="PROSITE" id="PS50128"/>
    </source>
</evidence>
<dbReference type="GO" id="GO:0005686">
    <property type="term" value="C:U2 snRNP"/>
    <property type="evidence" value="ECO:0007669"/>
    <property type="project" value="TreeGrafter"/>
</dbReference>
<dbReference type="PANTHER" id="PTHR15316">
    <property type="entry name" value="SPLICEOSOME ASSOCIATED PROTEIN 114/SWAP SPLICING FACTOR-RELATED"/>
    <property type="match status" value="1"/>
</dbReference>
<dbReference type="GO" id="GO:0003723">
    <property type="term" value="F:RNA binding"/>
    <property type="evidence" value="ECO:0007669"/>
    <property type="project" value="InterPro"/>
</dbReference>
<keyword evidence="5" id="KW-1185">Reference proteome</keyword>
<dbReference type="SMART" id="SM00213">
    <property type="entry name" value="UBQ"/>
    <property type="match status" value="1"/>
</dbReference>
<dbReference type="GO" id="GO:0045292">
    <property type="term" value="P:mRNA cis splicing, via spliceosome"/>
    <property type="evidence" value="ECO:0007669"/>
    <property type="project" value="InterPro"/>
</dbReference>
<feature type="region of interest" description="Disordered" evidence="1">
    <location>
        <begin position="336"/>
        <end position="357"/>
    </location>
</feature>
<organism evidence="4 5">
    <name type="scientific">Arabidopsis thaliana x Arabidopsis arenosa</name>
    <dbReference type="NCBI Taxonomy" id="1240361"/>
    <lineage>
        <taxon>Eukaryota</taxon>
        <taxon>Viridiplantae</taxon>
        <taxon>Streptophyta</taxon>
        <taxon>Embryophyta</taxon>
        <taxon>Tracheophyta</taxon>
        <taxon>Spermatophyta</taxon>
        <taxon>Magnoliopsida</taxon>
        <taxon>eudicotyledons</taxon>
        <taxon>Gunneridae</taxon>
        <taxon>Pentapetalae</taxon>
        <taxon>rosids</taxon>
        <taxon>malvids</taxon>
        <taxon>Brassicales</taxon>
        <taxon>Brassicaceae</taxon>
        <taxon>Camelineae</taxon>
        <taxon>Arabidopsis</taxon>
    </lineage>
</organism>
<feature type="domain" description="Ubiquitin-like" evidence="2">
    <location>
        <begin position="381"/>
        <end position="457"/>
    </location>
</feature>
<dbReference type="InterPro" id="IPR045146">
    <property type="entry name" value="SF3A1"/>
</dbReference>
<evidence type="ECO:0000313" key="5">
    <source>
        <dbReference type="Proteomes" id="UP000694240"/>
    </source>
</evidence>
<comment type="caution">
    <text evidence="4">The sequence shown here is derived from an EMBL/GenBank/DDBJ whole genome shotgun (WGS) entry which is preliminary data.</text>
</comment>
<dbReference type="InterPro" id="IPR000626">
    <property type="entry name" value="Ubiquitin-like_dom"/>
</dbReference>
<dbReference type="SMART" id="SM00648">
    <property type="entry name" value="SWAP"/>
    <property type="match status" value="3"/>
</dbReference>
<dbReference type="Proteomes" id="UP000694240">
    <property type="component" value="Chromosome 10"/>
</dbReference>
<sequence length="492" mass="55975">MSSSRQMDSQIISDNAEAERIVKNVARCIARKGLKYEKRMMTNVKDPRINFLRNPEDPLHGYYKQKLSDYLSQLQQNGTIVDNFGHIAATNVSTQVTEPPPGIIRNDIENMALYISKGGLVFESVMRHLVADEARYSFMASSHPFHAFYQQKLTEYRSINQQDGGANLDYDATLASYKQKATEFRSRIKQEGSNLDDDADIGQRIVLPYFLDYRLPKGMNIKEFRTMKLTAQFGAWYGNDFWLGFKNRDGFEFTNPTDSRFPRFTRFVLEYSEVFKPPKDLKDKVSKSHAYMSAIHDGFFRLVNQWDSLQDVKWRDGGVMSMVRWHASLVKDFANNEELPHPETTGSVSGTEPEPKRLKLDESGLVPEDQFLAQHPGWCTIRVSIVSVEGREADIIEKTVQSLSENVASFKEKIAEEVRSIPPEKQVLFGKAGLLKDNNRSLAHYNVGAGEILTLSLCTCGRETDLDKPCCCTELFNNALGEIMRSQASCFD</sequence>
<name>A0A8T1ZJV7_9BRAS</name>
<gene>
    <name evidence="4" type="ORF">ISN45_Aa05g006080</name>
</gene>
<dbReference type="GO" id="GO:0071013">
    <property type="term" value="C:catalytic step 2 spliceosome"/>
    <property type="evidence" value="ECO:0007669"/>
    <property type="project" value="TreeGrafter"/>
</dbReference>
<feature type="domain" description="SURP motif" evidence="3">
    <location>
        <begin position="107"/>
        <end position="149"/>
    </location>
</feature>
<reference evidence="4 5" key="1">
    <citation type="submission" date="2020-12" db="EMBL/GenBank/DDBJ databases">
        <title>Concerted genomic and epigenomic changes stabilize Arabidopsis allopolyploids.</title>
        <authorList>
            <person name="Chen Z."/>
        </authorList>
    </citation>
    <scope>NUCLEOTIDE SEQUENCE [LARGE SCALE GENOMIC DNA]</scope>
    <source>
        <strain evidence="4">Allo738</strain>
        <tissue evidence="4">Leaf</tissue>
    </source>
</reference>
<dbReference type="PROSITE" id="PS50053">
    <property type="entry name" value="UBIQUITIN_2"/>
    <property type="match status" value="1"/>
</dbReference>
<dbReference type="PANTHER" id="PTHR15316:SF1">
    <property type="entry name" value="SPLICING FACTOR 3A SUBUNIT 1"/>
    <property type="match status" value="1"/>
</dbReference>
<dbReference type="GO" id="GO:0000381">
    <property type="term" value="P:regulation of alternative mRNA splicing, via spliceosome"/>
    <property type="evidence" value="ECO:0007669"/>
    <property type="project" value="TreeGrafter"/>
</dbReference>
<proteinExistence type="predicted"/>
<dbReference type="EMBL" id="JAEFBK010000010">
    <property type="protein sequence ID" value="KAG7558998.1"/>
    <property type="molecule type" value="Genomic_DNA"/>
</dbReference>
<evidence type="ECO:0000256" key="1">
    <source>
        <dbReference type="SAM" id="MobiDB-lite"/>
    </source>
</evidence>
<dbReference type="InterPro" id="IPR000061">
    <property type="entry name" value="Surp"/>
</dbReference>